<evidence type="ECO:0000256" key="1">
    <source>
        <dbReference type="SAM" id="Coils"/>
    </source>
</evidence>
<reference evidence="3" key="1">
    <citation type="submission" date="2021-06" db="EMBL/GenBank/DDBJ databases">
        <authorList>
            <person name="Kallberg Y."/>
            <person name="Tangrot J."/>
            <person name="Rosling A."/>
        </authorList>
    </citation>
    <scope>NUCLEOTIDE SEQUENCE</scope>
    <source>
        <strain evidence="3">IN212</strain>
    </source>
</reference>
<protein>
    <submittedName>
        <fullName evidence="3">5035_t:CDS:1</fullName>
    </submittedName>
</protein>
<sequence length="165" mass="18862">MRNPPILPVLQSPYDPLANGADLSLNKNIDYWKGFGHKNHESVDLSSVKETSDLEKQNEELKNQVENFKKQIQNVGSKGIALRKKSKKKSKVDVNKDLWKGGLQKSALNSIIGVLFKIRHSTPEEIDWNALKDEYEQQINKESPVSTEHNETRSEDNSEEFDDNE</sequence>
<name>A0A9N9BWR1_9GLOM</name>
<accession>A0A9N9BWR1</accession>
<dbReference type="EMBL" id="CAJVPZ010006892">
    <property type="protein sequence ID" value="CAG8579326.1"/>
    <property type="molecule type" value="Genomic_DNA"/>
</dbReference>
<gene>
    <name evidence="3" type="ORF">RFULGI_LOCUS5779</name>
</gene>
<keyword evidence="1" id="KW-0175">Coiled coil</keyword>
<evidence type="ECO:0000313" key="4">
    <source>
        <dbReference type="Proteomes" id="UP000789396"/>
    </source>
</evidence>
<feature type="non-terminal residue" evidence="3">
    <location>
        <position position="165"/>
    </location>
</feature>
<feature type="coiled-coil region" evidence="1">
    <location>
        <begin position="51"/>
        <end position="78"/>
    </location>
</feature>
<keyword evidence="4" id="KW-1185">Reference proteome</keyword>
<dbReference type="Proteomes" id="UP000789396">
    <property type="component" value="Unassembled WGS sequence"/>
</dbReference>
<feature type="region of interest" description="Disordered" evidence="2">
    <location>
        <begin position="139"/>
        <end position="165"/>
    </location>
</feature>
<comment type="caution">
    <text evidence="3">The sequence shown here is derived from an EMBL/GenBank/DDBJ whole genome shotgun (WGS) entry which is preliminary data.</text>
</comment>
<organism evidence="3 4">
    <name type="scientific">Racocetra fulgida</name>
    <dbReference type="NCBI Taxonomy" id="60492"/>
    <lineage>
        <taxon>Eukaryota</taxon>
        <taxon>Fungi</taxon>
        <taxon>Fungi incertae sedis</taxon>
        <taxon>Mucoromycota</taxon>
        <taxon>Glomeromycotina</taxon>
        <taxon>Glomeromycetes</taxon>
        <taxon>Diversisporales</taxon>
        <taxon>Gigasporaceae</taxon>
        <taxon>Racocetra</taxon>
    </lineage>
</organism>
<evidence type="ECO:0000313" key="3">
    <source>
        <dbReference type="EMBL" id="CAG8579326.1"/>
    </source>
</evidence>
<proteinExistence type="predicted"/>
<evidence type="ECO:0000256" key="2">
    <source>
        <dbReference type="SAM" id="MobiDB-lite"/>
    </source>
</evidence>
<dbReference type="AlphaFoldDB" id="A0A9N9BWR1"/>